<keyword evidence="2" id="KW-1185">Reference proteome</keyword>
<accession>A0A5S9NZ81</accession>
<name>A0A5S9NZ81_9HYPH</name>
<dbReference type="Pfam" id="PF06169">
    <property type="entry name" value="DUF982"/>
    <property type="match status" value="1"/>
</dbReference>
<gene>
    <name evidence="1" type="ORF">STARVERO_01982</name>
</gene>
<dbReference type="InterPro" id="IPR010385">
    <property type="entry name" value="DUF982"/>
</dbReference>
<dbReference type="RefSeq" id="WP_159598723.1">
    <property type="nucleotide sequence ID" value="NZ_CACSAS010000001.1"/>
</dbReference>
<organism evidence="1 2">
    <name type="scientific">Starkeya nomas</name>
    <dbReference type="NCBI Taxonomy" id="2666134"/>
    <lineage>
        <taxon>Bacteria</taxon>
        <taxon>Pseudomonadati</taxon>
        <taxon>Pseudomonadota</taxon>
        <taxon>Alphaproteobacteria</taxon>
        <taxon>Hyphomicrobiales</taxon>
        <taxon>Xanthobacteraceae</taxon>
        <taxon>Starkeya</taxon>
    </lineage>
</organism>
<evidence type="ECO:0000313" key="2">
    <source>
        <dbReference type="Proteomes" id="UP000433050"/>
    </source>
</evidence>
<evidence type="ECO:0000313" key="1">
    <source>
        <dbReference type="EMBL" id="CAA0096180.1"/>
    </source>
</evidence>
<dbReference type="Proteomes" id="UP000433050">
    <property type="component" value="Unassembled WGS sequence"/>
</dbReference>
<proteinExistence type="predicted"/>
<dbReference type="AlphaFoldDB" id="A0A5S9NZ81"/>
<dbReference type="Gene3D" id="6.10.250.730">
    <property type="match status" value="1"/>
</dbReference>
<reference evidence="1 2" key="1">
    <citation type="submission" date="2019-12" db="EMBL/GenBank/DDBJ databases">
        <authorList>
            <person name="Reyes-Prieto M."/>
        </authorList>
    </citation>
    <scope>NUCLEOTIDE SEQUENCE [LARGE SCALE GENOMIC DNA]</scope>
    <source>
        <strain evidence="1">HF14-78462</strain>
    </source>
</reference>
<protein>
    <submittedName>
        <fullName evidence="1">Uncharacterized protein</fullName>
    </submittedName>
</protein>
<sequence length="227" mass="25609">MEEDSAPDVQLGVICIECSCGRRSWRRDTECGFRPLRELQALLRCDGCRRKGTAKLSRPIELVEVARPHEEKRNFTVEEWDEVGDRPVVLLASASDFHAAQGAYLGARISRPKKAMMLRQWARVVNWSRRETLEETARRMVRLIAMSYLQMAPVTVWETSSARRTLTDVERAASMLLTKWPKACMDTDLHRAAQVAALEALGGHLPAEDFRTAFVAAAREAEVLVDG</sequence>
<dbReference type="EMBL" id="CACSAS010000001">
    <property type="protein sequence ID" value="CAA0096180.1"/>
    <property type="molecule type" value="Genomic_DNA"/>
</dbReference>